<dbReference type="SUPFAM" id="SSF110087">
    <property type="entry name" value="DR1885-like metal-binding protein"/>
    <property type="match status" value="1"/>
</dbReference>
<evidence type="ECO:0008006" key="4">
    <source>
        <dbReference type="Google" id="ProtNLM"/>
    </source>
</evidence>
<dbReference type="EMBL" id="FZOT01000001">
    <property type="protein sequence ID" value="SNS19590.1"/>
    <property type="molecule type" value="Genomic_DNA"/>
</dbReference>
<evidence type="ECO:0000256" key="1">
    <source>
        <dbReference type="SAM" id="SignalP"/>
    </source>
</evidence>
<gene>
    <name evidence="2" type="ORF">SAMN06265795_101467</name>
</gene>
<dbReference type="InterPro" id="IPR058248">
    <property type="entry name" value="Lxx211020-like"/>
</dbReference>
<sequence>MRFRLLFSLCAGLLLAGSALAHGFRAGELQIRHPFVRATMPGQPTGAAYFSIENEGKKADRLIGATTTVAGSVQIHAMNMDGNIMRMREVAAVDIAPGAKVSLKPGDGMHLMLMELKQPLKQGDKFPLTLNFEKAGKVEVTVVVDKEAAQPAAADHQHHH</sequence>
<dbReference type="Proteomes" id="UP000198284">
    <property type="component" value="Unassembled WGS sequence"/>
</dbReference>
<evidence type="ECO:0000313" key="3">
    <source>
        <dbReference type="Proteomes" id="UP000198284"/>
    </source>
</evidence>
<protein>
    <recommendedName>
        <fullName evidence="4">Copper(I)-binding protein</fullName>
    </recommendedName>
</protein>
<name>A0A239CHJ9_9BURK</name>
<organism evidence="2 3">
    <name type="scientific">Noviherbaspirillum humi</name>
    <dbReference type="NCBI Taxonomy" id="1688639"/>
    <lineage>
        <taxon>Bacteria</taxon>
        <taxon>Pseudomonadati</taxon>
        <taxon>Pseudomonadota</taxon>
        <taxon>Betaproteobacteria</taxon>
        <taxon>Burkholderiales</taxon>
        <taxon>Oxalobacteraceae</taxon>
        <taxon>Noviherbaspirillum</taxon>
    </lineage>
</organism>
<proteinExistence type="predicted"/>
<evidence type="ECO:0000313" key="2">
    <source>
        <dbReference type="EMBL" id="SNS19590.1"/>
    </source>
</evidence>
<dbReference type="RefSeq" id="WP_089397664.1">
    <property type="nucleotide sequence ID" value="NZ_FZOT01000001.1"/>
</dbReference>
<dbReference type="AlphaFoldDB" id="A0A239CHJ9"/>
<dbReference type="InterPro" id="IPR036182">
    <property type="entry name" value="PCuAC_sf"/>
</dbReference>
<dbReference type="Gene3D" id="2.60.40.1890">
    <property type="entry name" value="PCu(A)C copper chaperone"/>
    <property type="match status" value="1"/>
</dbReference>
<dbReference type="InterPro" id="IPR007410">
    <property type="entry name" value="LpqE-like"/>
</dbReference>
<reference evidence="2 3" key="1">
    <citation type="submission" date="2017-06" db="EMBL/GenBank/DDBJ databases">
        <authorList>
            <person name="Kim H.J."/>
            <person name="Triplett B.A."/>
        </authorList>
    </citation>
    <scope>NUCLEOTIDE SEQUENCE [LARGE SCALE GENOMIC DNA]</scope>
    <source>
        <strain evidence="2 3">U15</strain>
    </source>
</reference>
<feature type="signal peptide" evidence="1">
    <location>
        <begin position="1"/>
        <end position="21"/>
    </location>
</feature>
<dbReference type="Pfam" id="PF04314">
    <property type="entry name" value="PCuAC"/>
    <property type="match status" value="1"/>
</dbReference>
<dbReference type="PANTHER" id="PTHR36302">
    <property type="entry name" value="BLR7088 PROTEIN"/>
    <property type="match status" value="1"/>
</dbReference>
<keyword evidence="1" id="KW-0732">Signal</keyword>
<dbReference type="OrthoDB" id="9796962at2"/>
<accession>A0A239CHJ9</accession>
<dbReference type="PANTHER" id="PTHR36302:SF1">
    <property type="entry name" value="COPPER CHAPERONE PCU(A)C"/>
    <property type="match status" value="1"/>
</dbReference>
<feature type="chain" id="PRO_5012037263" description="Copper(I)-binding protein" evidence="1">
    <location>
        <begin position="22"/>
        <end position="160"/>
    </location>
</feature>
<keyword evidence="3" id="KW-1185">Reference proteome</keyword>